<sequence>MGPPTEHEGNQSISSSLSLSSPDGGIPVLPGVCVHAEGMSCIILNSPLATMRAECCAPAGTVWHIPPRISSKDANGCWLLVAGAKTDSTKLRCVAIWSYQCFRTAGCIV</sequence>
<organism evidence="1 2">
    <name type="scientific">Diphasiastrum complanatum</name>
    <name type="common">Issler's clubmoss</name>
    <name type="synonym">Lycopodium complanatum</name>
    <dbReference type="NCBI Taxonomy" id="34168"/>
    <lineage>
        <taxon>Eukaryota</taxon>
        <taxon>Viridiplantae</taxon>
        <taxon>Streptophyta</taxon>
        <taxon>Embryophyta</taxon>
        <taxon>Tracheophyta</taxon>
        <taxon>Lycopodiopsida</taxon>
        <taxon>Lycopodiales</taxon>
        <taxon>Lycopodiaceae</taxon>
        <taxon>Lycopodioideae</taxon>
        <taxon>Diphasiastrum</taxon>
    </lineage>
</organism>
<name>A0ACC2BQB5_DIPCM</name>
<proteinExistence type="predicted"/>
<evidence type="ECO:0000313" key="2">
    <source>
        <dbReference type="Proteomes" id="UP001162992"/>
    </source>
</evidence>
<comment type="caution">
    <text evidence="1">The sequence shown here is derived from an EMBL/GenBank/DDBJ whole genome shotgun (WGS) entry which is preliminary data.</text>
</comment>
<gene>
    <name evidence="1" type="ORF">O6H91_14G066300</name>
</gene>
<accession>A0ACC2BQB5</accession>
<dbReference type="EMBL" id="CM055105">
    <property type="protein sequence ID" value="KAJ7531949.1"/>
    <property type="molecule type" value="Genomic_DNA"/>
</dbReference>
<keyword evidence="2" id="KW-1185">Reference proteome</keyword>
<dbReference type="Proteomes" id="UP001162992">
    <property type="component" value="Chromosome 14"/>
</dbReference>
<evidence type="ECO:0000313" key="1">
    <source>
        <dbReference type="EMBL" id="KAJ7531949.1"/>
    </source>
</evidence>
<reference evidence="2" key="1">
    <citation type="journal article" date="2024" name="Proc. Natl. Acad. Sci. U.S.A.">
        <title>Extraordinary preservation of gene collinearity over three hundred million years revealed in homosporous lycophytes.</title>
        <authorList>
            <person name="Li C."/>
            <person name="Wickell D."/>
            <person name="Kuo L.Y."/>
            <person name="Chen X."/>
            <person name="Nie B."/>
            <person name="Liao X."/>
            <person name="Peng D."/>
            <person name="Ji J."/>
            <person name="Jenkins J."/>
            <person name="Williams M."/>
            <person name="Shu S."/>
            <person name="Plott C."/>
            <person name="Barry K."/>
            <person name="Rajasekar S."/>
            <person name="Grimwood J."/>
            <person name="Han X."/>
            <person name="Sun S."/>
            <person name="Hou Z."/>
            <person name="He W."/>
            <person name="Dai G."/>
            <person name="Sun C."/>
            <person name="Schmutz J."/>
            <person name="Leebens-Mack J.H."/>
            <person name="Li F.W."/>
            <person name="Wang L."/>
        </authorList>
    </citation>
    <scope>NUCLEOTIDE SEQUENCE [LARGE SCALE GENOMIC DNA]</scope>
    <source>
        <strain evidence="2">cv. PW_Plant_1</strain>
    </source>
</reference>
<protein>
    <submittedName>
        <fullName evidence="1">Uncharacterized protein</fullName>
    </submittedName>
</protein>